<keyword evidence="14" id="KW-0186">Copper</keyword>
<evidence type="ECO:0000256" key="20">
    <source>
        <dbReference type="PROSITE-ProRule" id="PRU00196"/>
    </source>
</evidence>
<evidence type="ECO:0000256" key="7">
    <source>
        <dbReference type="ARBA" id="ARBA00022692"/>
    </source>
</evidence>
<evidence type="ECO:0000256" key="5">
    <source>
        <dbReference type="ARBA" id="ARBA00022477"/>
    </source>
</evidence>
<evidence type="ECO:0000256" key="14">
    <source>
        <dbReference type="ARBA" id="ARBA00023008"/>
    </source>
</evidence>
<evidence type="ECO:0000256" key="19">
    <source>
        <dbReference type="ARBA" id="ARBA00047861"/>
    </source>
</evidence>
<evidence type="ECO:0000256" key="3">
    <source>
        <dbReference type="ARBA" id="ARBA00004239"/>
    </source>
</evidence>
<dbReference type="InterPro" id="IPR001190">
    <property type="entry name" value="SRCR"/>
</dbReference>
<dbReference type="SUPFAM" id="SSF56487">
    <property type="entry name" value="SRCR-like"/>
    <property type="match status" value="2"/>
</dbReference>
<evidence type="ECO:0000313" key="24">
    <source>
        <dbReference type="RefSeq" id="XP_026272398.2"/>
    </source>
</evidence>
<dbReference type="FunFam" id="3.10.250.10:FF:000001">
    <property type="entry name" value="Lysyl oxidase 4 isoform X1"/>
    <property type="match status" value="1"/>
</dbReference>
<gene>
    <name evidence="24" type="primary">LOC113202411</name>
</gene>
<feature type="disulfide bond" evidence="20">
    <location>
        <begin position="313"/>
        <end position="323"/>
    </location>
</feature>
<feature type="domain" description="SRCR" evidence="22">
    <location>
        <begin position="100"/>
        <end position="201"/>
    </location>
</feature>
<dbReference type="PRINTS" id="PR00258">
    <property type="entry name" value="SPERACTRCPTR"/>
</dbReference>
<dbReference type="InterPro" id="IPR019828">
    <property type="entry name" value="Lysyl_oxidase_CS"/>
</dbReference>
<evidence type="ECO:0000256" key="4">
    <source>
        <dbReference type="ARBA" id="ARBA00007492"/>
    </source>
</evidence>
<dbReference type="PROSITE" id="PS00420">
    <property type="entry name" value="SRCR_1"/>
    <property type="match status" value="1"/>
</dbReference>
<dbReference type="InterPro" id="IPR050912">
    <property type="entry name" value="LOX-like_protein"/>
</dbReference>
<evidence type="ECO:0000313" key="23">
    <source>
        <dbReference type="Proteomes" id="UP000504606"/>
    </source>
</evidence>
<comment type="caution">
    <text evidence="20">Lacks conserved residue(s) required for the propagation of feature annotation.</text>
</comment>
<dbReference type="AlphaFoldDB" id="A0A6J1RVL7"/>
<accession>A0A6J1RVL7</accession>
<evidence type="ECO:0000256" key="12">
    <source>
        <dbReference type="ARBA" id="ARBA00022989"/>
    </source>
</evidence>
<keyword evidence="8" id="KW-0479">Metal-binding</keyword>
<dbReference type="FunFam" id="3.10.250.10:FF:000016">
    <property type="entry name" value="Scavenger receptor cysteine-rich protein type 12"/>
    <property type="match status" value="1"/>
</dbReference>
<evidence type="ECO:0000256" key="11">
    <source>
        <dbReference type="ARBA" id="ARBA00022772"/>
    </source>
</evidence>
<feature type="transmembrane region" description="Helical" evidence="21">
    <location>
        <begin position="43"/>
        <end position="66"/>
    </location>
</feature>
<evidence type="ECO:0000256" key="6">
    <source>
        <dbReference type="ARBA" id="ARBA00022525"/>
    </source>
</evidence>
<proteinExistence type="inferred from homology"/>
<reference evidence="24" key="1">
    <citation type="submission" date="2025-08" db="UniProtKB">
        <authorList>
            <consortium name="RefSeq"/>
        </authorList>
    </citation>
    <scope>IDENTIFICATION</scope>
    <source>
        <tissue evidence="24">Whole organism</tissue>
    </source>
</reference>
<dbReference type="GO" id="GO:0005615">
    <property type="term" value="C:extracellular space"/>
    <property type="evidence" value="ECO:0007669"/>
    <property type="project" value="TreeGrafter"/>
</dbReference>
<dbReference type="RefSeq" id="XP_026272398.2">
    <property type="nucleotide sequence ID" value="XM_026416613.2"/>
</dbReference>
<evidence type="ECO:0000256" key="2">
    <source>
        <dbReference type="ARBA" id="ARBA00004167"/>
    </source>
</evidence>
<protein>
    <recommendedName>
        <fullName evidence="18">protein-lysine 6-oxidase</fullName>
        <ecNumber evidence="18">1.4.3.13</ecNumber>
    </recommendedName>
</protein>
<comment type="subcellular location">
    <subcellularLocation>
        <location evidence="2">Membrane</location>
        <topology evidence="2">Single-pass membrane protein</topology>
    </subcellularLocation>
    <subcellularLocation>
        <location evidence="3">Secreted</location>
        <location evidence="3">Extracellular space</location>
    </subcellularLocation>
</comment>
<dbReference type="SMART" id="SM00202">
    <property type="entry name" value="SR"/>
    <property type="match status" value="2"/>
</dbReference>
<keyword evidence="16 20" id="KW-1015">Disulfide bond</keyword>
<dbReference type="Proteomes" id="UP000504606">
    <property type="component" value="Unplaced"/>
</dbReference>
<keyword evidence="10" id="KW-0677">Repeat</keyword>
<dbReference type="Pfam" id="PF00530">
    <property type="entry name" value="SRCR"/>
    <property type="match status" value="2"/>
</dbReference>
<keyword evidence="23" id="KW-1185">Reference proteome</keyword>
<dbReference type="PANTHER" id="PTHR45817:SF4">
    <property type="entry name" value="LYSYL OXIDASE-LIKE-RELATED"/>
    <property type="match status" value="1"/>
</dbReference>
<keyword evidence="17" id="KW-0325">Glycoprotein</keyword>
<dbReference type="OrthoDB" id="547291at2759"/>
<dbReference type="GeneID" id="113202411"/>
<evidence type="ECO:0000256" key="21">
    <source>
        <dbReference type="SAM" id="Phobius"/>
    </source>
</evidence>
<evidence type="ECO:0000256" key="10">
    <source>
        <dbReference type="ARBA" id="ARBA00022737"/>
    </source>
</evidence>
<keyword evidence="11" id="KW-0801">TPQ</keyword>
<dbReference type="PRINTS" id="PR00074">
    <property type="entry name" value="LYSYLOXIDASE"/>
</dbReference>
<dbReference type="InterPro" id="IPR036772">
    <property type="entry name" value="SRCR-like_dom_sf"/>
</dbReference>
<dbReference type="Pfam" id="PF01186">
    <property type="entry name" value="Lysyl_oxidase"/>
    <property type="match status" value="1"/>
</dbReference>
<dbReference type="PROSITE" id="PS00926">
    <property type="entry name" value="LYSYL_OXIDASE"/>
    <property type="match status" value="1"/>
</dbReference>
<dbReference type="GO" id="GO:0016020">
    <property type="term" value="C:membrane"/>
    <property type="evidence" value="ECO:0007669"/>
    <property type="project" value="UniProtKB-SubCell"/>
</dbReference>
<feature type="domain" description="SRCR" evidence="22">
    <location>
        <begin position="243"/>
        <end position="350"/>
    </location>
</feature>
<evidence type="ECO:0000256" key="1">
    <source>
        <dbReference type="ARBA" id="ARBA00001935"/>
    </source>
</evidence>
<evidence type="ECO:0000259" key="22">
    <source>
        <dbReference type="PROSITE" id="PS50287"/>
    </source>
</evidence>
<evidence type="ECO:0000256" key="17">
    <source>
        <dbReference type="ARBA" id="ARBA00023180"/>
    </source>
</evidence>
<evidence type="ECO:0000256" key="13">
    <source>
        <dbReference type="ARBA" id="ARBA00023002"/>
    </source>
</evidence>
<name>A0A6J1RVL7_FRAOC</name>
<dbReference type="GO" id="GO:0005507">
    <property type="term" value="F:copper ion binding"/>
    <property type="evidence" value="ECO:0007669"/>
    <property type="project" value="InterPro"/>
</dbReference>
<keyword evidence="6" id="KW-0964">Secreted</keyword>
<comment type="similarity">
    <text evidence="4">Belongs to the lysyl oxidase family.</text>
</comment>
<dbReference type="KEGG" id="foc:113202411"/>
<evidence type="ECO:0000256" key="8">
    <source>
        <dbReference type="ARBA" id="ARBA00022723"/>
    </source>
</evidence>
<dbReference type="PANTHER" id="PTHR45817">
    <property type="entry name" value="LYSYL OXIDASE-LIKE-RELATED"/>
    <property type="match status" value="1"/>
</dbReference>
<keyword evidence="5" id="KW-0886">LTQ</keyword>
<keyword evidence="13" id="KW-0560">Oxidoreductase</keyword>
<dbReference type="Gene3D" id="3.10.250.10">
    <property type="entry name" value="SRCR-like domain"/>
    <property type="match status" value="2"/>
</dbReference>
<organism evidence="23 24">
    <name type="scientific">Frankliniella occidentalis</name>
    <name type="common">Western flower thrips</name>
    <name type="synonym">Euthrips occidentalis</name>
    <dbReference type="NCBI Taxonomy" id="133901"/>
    <lineage>
        <taxon>Eukaryota</taxon>
        <taxon>Metazoa</taxon>
        <taxon>Ecdysozoa</taxon>
        <taxon>Arthropoda</taxon>
        <taxon>Hexapoda</taxon>
        <taxon>Insecta</taxon>
        <taxon>Pterygota</taxon>
        <taxon>Neoptera</taxon>
        <taxon>Paraneoptera</taxon>
        <taxon>Thysanoptera</taxon>
        <taxon>Terebrantia</taxon>
        <taxon>Thripoidea</taxon>
        <taxon>Thripidae</taxon>
        <taxon>Frankliniella</taxon>
    </lineage>
</organism>
<evidence type="ECO:0000256" key="16">
    <source>
        <dbReference type="ARBA" id="ARBA00023157"/>
    </source>
</evidence>
<sequence>MEMRRCVRVACEWSGLHVSETERRRGGPVVSASRAPAHTAPRVAMGSVAHLAALALLLALTTLLAAASARHHEPRAGAGGKKAALVRQLLRKSKISEATVRLVGGRVPSEGNVEIHHMGKWGAVCDDEWDLQDAQVVCRQLGFDGVLRATHSSAYGPSRRRFWMDNVLCEGTERELADCRTAEGWGSSDCSHSESAGVVCLDPDLDGVDRPQALEEDGGEEEGRPRWKPKTRIKDAVGGRLLVRLAGGRTREEGRVEVRTKGGEWSAVCGDGWSLLEAGVVCAELGLGYARSAVQTDFFGGNASHIGLSGVSCHGNESSLSLCLHDSLGRGLSRDACPGRKENIAAVICSQKIADLVFDYEELTRSAHLEDRQLFFLQCAMEENCLASSAYKLREEDSANWHLETRRLLRFTARIINAGTEDFRPFIPKHLWEWHACHMHYHSMEVFATFDVLDSRGVRVAEGHKASFCLEDNQCVHGAKPVYACANFGDQGITVNCSDIYRHNIDCQWVDISDLDPGMYTLRVAVNPEFKVGEMTFENNAARCSLLYTESFATVYNCRHERP</sequence>
<evidence type="ECO:0000256" key="18">
    <source>
        <dbReference type="ARBA" id="ARBA00038869"/>
    </source>
</evidence>
<dbReference type="InterPro" id="IPR001695">
    <property type="entry name" value="Lysyl_oxidase"/>
</dbReference>
<dbReference type="EC" id="1.4.3.13" evidence="18"/>
<keyword evidence="9" id="KW-0732">Signal</keyword>
<keyword evidence="12 21" id="KW-1133">Transmembrane helix</keyword>
<evidence type="ECO:0000256" key="9">
    <source>
        <dbReference type="ARBA" id="ARBA00022729"/>
    </source>
</evidence>
<comment type="cofactor">
    <cofactor evidence="1">
        <name>Cu cation</name>
        <dbReference type="ChEBI" id="CHEBI:23378"/>
    </cofactor>
</comment>
<dbReference type="GO" id="GO:0004720">
    <property type="term" value="F:protein-lysine 6-oxidase activity"/>
    <property type="evidence" value="ECO:0007669"/>
    <property type="project" value="UniProtKB-EC"/>
</dbReference>
<feature type="disulfide bond" evidence="20">
    <location>
        <begin position="169"/>
        <end position="179"/>
    </location>
</feature>
<evidence type="ECO:0000256" key="15">
    <source>
        <dbReference type="ARBA" id="ARBA00023136"/>
    </source>
</evidence>
<keyword evidence="15 21" id="KW-0472">Membrane</keyword>
<dbReference type="PROSITE" id="PS50287">
    <property type="entry name" value="SRCR_2"/>
    <property type="match status" value="2"/>
</dbReference>
<keyword evidence="7 21" id="KW-0812">Transmembrane</keyword>
<comment type="catalytic activity">
    <reaction evidence="19">
        <text>L-lysyl-[protein] + O2 + H2O = (S)-2-amino-6-oxohexanoyl-[protein] + H2O2 + NH4(+)</text>
        <dbReference type="Rhea" id="RHEA:24544"/>
        <dbReference type="Rhea" id="RHEA-COMP:9752"/>
        <dbReference type="Rhea" id="RHEA-COMP:12448"/>
        <dbReference type="ChEBI" id="CHEBI:15377"/>
        <dbReference type="ChEBI" id="CHEBI:15379"/>
        <dbReference type="ChEBI" id="CHEBI:16240"/>
        <dbReference type="ChEBI" id="CHEBI:28938"/>
        <dbReference type="ChEBI" id="CHEBI:29969"/>
        <dbReference type="ChEBI" id="CHEBI:131803"/>
        <dbReference type="EC" id="1.4.3.13"/>
    </reaction>
</comment>